<evidence type="ECO:0008006" key="3">
    <source>
        <dbReference type="Google" id="ProtNLM"/>
    </source>
</evidence>
<sequence>MSSRILARTLRTSTTSPAMLRRSMATTPQLRHKETSPPFLGADHDENHGEDVSRHKEDLLNKHKNNSANWKSELASNSEEAVKADRDEHGSIKDLQEKTKGRAEQDKKA</sequence>
<dbReference type="Proteomes" id="UP000011086">
    <property type="component" value="Unassembled WGS sequence"/>
</dbReference>
<reference evidence="2" key="1">
    <citation type="journal article" date="2012" name="PLoS Genet.">
        <title>Comparative analysis of the genomes of two field isolates of the rice blast fungus Magnaporthe oryzae.</title>
        <authorList>
            <person name="Xue M."/>
            <person name="Yang J."/>
            <person name="Li Z."/>
            <person name="Hu S."/>
            <person name="Yao N."/>
            <person name="Dean R.A."/>
            <person name="Zhao W."/>
            <person name="Shen M."/>
            <person name="Zhang H."/>
            <person name="Li C."/>
            <person name="Liu L."/>
            <person name="Cao L."/>
            <person name="Xu X."/>
            <person name="Xing Y."/>
            <person name="Hsiang T."/>
            <person name="Zhang Z."/>
            <person name="Xu J.R."/>
            <person name="Peng Y.L."/>
        </authorList>
    </citation>
    <scope>NUCLEOTIDE SEQUENCE</scope>
    <source>
        <strain evidence="2">Y34</strain>
    </source>
</reference>
<organism evidence="2">
    <name type="scientific">Pyricularia oryzae (strain Y34)</name>
    <name type="common">Rice blast fungus</name>
    <name type="synonym">Magnaporthe oryzae</name>
    <dbReference type="NCBI Taxonomy" id="1143189"/>
    <lineage>
        <taxon>Eukaryota</taxon>
        <taxon>Fungi</taxon>
        <taxon>Dikarya</taxon>
        <taxon>Ascomycota</taxon>
        <taxon>Pezizomycotina</taxon>
        <taxon>Sordariomycetes</taxon>
        <taxon>Sordariomycetidae</taxon>
        <taxon>Magnaporthales</taxon>
        <taxon>Pyriculariaceae</taxon>
        <taxon>Pyricularia</taxon>
    </lineage>
</organism>
<proteinExistence type="predicted"/>
<dbReference type="AlphaFoldDB" id="A0AA97NZX8"/>
<accession>A0AA97NZX8</accession>
<gene>
    <name evidence="2" type="ORF">OOU_Y34scaffold00496g51</name>
</gene>
<evidence type="ECO:0000313" key="2">
    <source>
        <dbReference type="EMBL" id="ELQ39515.1"/>
    </source>
</evidence>
<feature type="compositionally biased region" description="Polar residues" evidence="1">
    <location>
        <begin position="66"/>
        <end position="79"/>
    </location>
</feature>
<feature type="region of interest" description="Disordered" evidence="1">
    <location>
        <begin position="1"/>
        <end position="109"/>
    </location>
</feature>
<protein>
    <recommendedName>
        <fullName evidence="3">Mitochondrial carrier protein pet8</fullName>
    </recommendedName>
</protein>
<evidence type="ECO:0000256" key="1">
    <source>
        <dbReference type="SAM" id="MobiDB-lite"/>
    </source>
</evidence>
<feature type="compositionally biased region" description="Basic and acidic residues" evidence="1">
    <location>
        <begin position="80"/>
        <end position="109"/>
    </location>
</feature>
<name>A0AA97NZX8_PYRO3</name>
<feature type="compositionally biased region" description="Basic and acidic residues" evidence="1">
    <location>
        <begin position="42"/>
        <end position="61"/>
    </location>
</feature>
<dbReference type="EMBL" id="JH793880">
    <property type="protein sequence ID" value="ELQ39515.1"/>
    <property type="molecule type" value="Genomic_DNA"/>
</dbReference>